<organism evidence="2 3">
    <name type="scientific">Batillaria attramentaria</name>
    <dbReference type="NCBI Taxonomy" id="370345"/>
    <lineage>
        <taxon>Eukaryota</taxon>
        <taxon>Metazoa</taxon>
        <taxon>Spiralia</taxon>
        <taxon>Lophotrochozoa</taxon>
        <taxon>Mollusca</taxon>
        <taxon>Gastropoda</taxon>
        <taxon>Caenogastropoda</taxon>
        <taxon>Sorbeoconcha</taxon>
        <taxon>Cerithioidea</taxon>
        <taxon>Batillariidae</taxon>
        <taxon>Batillaria</taxon>
    </lineage>
</organism>
<feature type="region of interest" description="Disordered" evidence="1">
    <location>
        <begin position="1"/>
        <end position="25"/>
    </location>
</feature>
<dbReference type="AlphaFoldDB" id="A0ABD0K984"/>
<accession>A0ABD0K984</accession>
<comment type="caution">
    <text evidence="2">The sequence shown here is derived from an EMBL/GenBank/DDBJ whole genome shotgun (WGS) entry which is preliminary data.</text>
</comment>
<name>A0ABD0K984_9CAEN</name>
<protein>
    <submittedName>
        <fullName evidence="2">Uncharacterized protein</fullName>
    </submittedName>
</protein>
<evidence type="ECO:0000313" key="2">
    <source>
        <dbReference type="EMBL" id="KAK7483659.1"/>
    </source>
</evidence>
<dbReference type="EMBL" id="JACVVK020000223">
    <property type="protein sequence ID" value="KAK7483659.1"/>
    <property type="molecule type" value="Genomic_DNA"/>
</dbReference>
<proteinExistence type="predicted"/>
<keyword evidence="3" id="KW-1185">Reference proteome</keyword>
<dbReference type="Proteomes" id="UP001519460">
    <property type="component" value="Unassembled WGS sequence"/>
</dbReference>
<reference evidence="2 3" key="1">
    <citation type="journal article" date="2023" name="Sci. Data">
        <title>Genome assembly of the Korean intertidal mud-creeper Batillaria attramentaria.</title>
        <authorList>
            <person name="Patra A.K."/>
            <person name="Ho P.T."/>
            <person name="Jun S."/>
            <person name="Lee S.J."/>
            <person name="Kim Y."/>
            <person name="Won Y.J."/>
        </authorList>
    </citation>
    <scope>NUCLEOTIDE SEQUENCE [LARGE SCALE GENOMIC DNA]</scope>
    <source>
        <strain evidence="2">Wonlab-2016</strain>
    </source>
</reference>
<gene>
    <name evidence="2" type="ORF">BaRGS_00025092</name>
</gene>
<sequence length="109" mass="12235">MRLVVERTGNESASEKLKLTPKSHTKPACMSNLPLNTCISKESWTLCKKTKFLLVSVRKYTPGQRGAAENKITWQTPEAAERRFPTSSCVRKHQTSNLTDSRALSIRGD</sequence>
<evidence type="ECO:0000256" key="1">
    <source>
        <dbReference type="SAM" id="MobiDB-lite"/>
    </source>
</evidence>
<feature type="compositionally biased region" description="Basic and acidic residues" evidence="1">
    <location>
        <begin position="1"/>
        <end position="18"/>
    </location>
</feature>
<evidence type="ECO:0000313" key="3">
    <source>
        <dbReference type="Proteomes" id="UP001519460"/>
    </source>
</evidence>